<evidence type="ECO:0000256" key="1">
    <source>
        <dbReference type="ARBA" id="ARBA00022723"/>
    </source>
</evidence>
<sequence>MATAHSNLGGSIESSLQSQDSVRSDESRVRSTGPMGSWESELTSIQHALKFVLALKDEFVCPVCRGVVLNPQQNSCGHIYCFHCLQGLLETSPPSGPVCPVDGAVVTPAEVFQDNCCKREISNLEVYCTNFPACTSVVTLHRLQVRSGPVCFVSVVARSVRTSRDRPSVFLHPGPPELVSVRAAAVLQCGLQGGATEETPAGTPEQHLSSPHRALPTLPAATPTQPHPGPRADLLS</sequence>
<dbReference type="SMART" id="SM00184">
    <property type="entry name" value="RING"/>
    <property type="match status" value="1"/>
</dbReference>
<dbReference type="SUPFAM" id="SSF57850">
    <property type="entry name" value="RING/U-box"/>
    <property type="match status" value="1"/>
</dbReference>
<gene>
    <name evidence="7" type="primary">TRAF5</name>
</gene>
<keyword evidence="3" id="KW-0862">Zinc</keyword>
<dbReference type="PROSITE" id="PS50089">
    <property type="entry name" value="ZF_RING_2"/>
    <property type="match status" value="1"/>
</dbReference>
<feature type="region of interest" description="Disordered" evidence="5">
    <location>
        <begin position="1"/>
        <end position="37"/>
    </location>
</feature>
<proteinExistence type="evidence at transcript level"/>
<reference evidence="7" key="1">
    <citation type="journal article" date="2022" name="Fish Shellfish Immunol.">
        <title>TRAF5 splicing variants associate with TRAF3 and RIP1 in NF-kappaB and type I IFN signaling in large yellow croaker Larimichthys crocea.</title>
        <authorList>
            <person name="Tang J.C."/>
            <person name="Li Y."/>
            <person name="Wang Y.L."/>
            <person name="Zhang Z.P."/>
            <person name="Jiang Y.H."/>
            <person name="Feng J.J."/>
            <person name="Zou P.F."/>
        </authorList>
    </citation>
    <scope>NUCLEOTIDE SEQUENCE</scope>
</reference>
<dbReference type="Pfam" id="PF00097">
    <property type="entry name" value="zf-C3HC4"/>
    <property type="match status" value="1"/>
</dbReference>
<organism evidence="7">
    <name type="scientific">Larimichthys crocea</name>
    <name type="common">Large yellow croaker</name>
    <name type="synonym">Pseudosciaena crocea</name>
    <dbReference type="NCBI Taxonomy" id="215358"/>
    <lineage>
        <taxon>Eukaryota</taxon>
        <taxon>Metazoa</taxon>
        <taxon>Chordata</taxon>
        <taxon>Craniata</taxon>
        <taxon>Vertebrata</taxon>
        <taxon>Euteleostomi</taxon>
        <taxon>Actinopterygii</taxon>
        <taxon>Neopterygii</taxon>
        <taxon>Teleostei</taxon>
        <taxon>Neoteleostei</taxon>
        <taxon>Acanthomorphata</taxon>
        <taxon>Eupercaria</taxon>
        <taxon>Sciaenidae</taxon>
        <taxon>Larimichthys</taxon>
    </lineage>
</organism>
<evidence type="ECO:0000256" key="4">
    <source>
        <dbReference type="PROSITE-ProRule" id="PRU00175"/>
    </source>
</evidence>
<evidence type="ECO:0000256" key="3">
    <source>
        <dbReference type="ARBA" id="ARBA00022833"/>
    </source>
</evidence>
<evidence type="ECO:0000256" key="5">
    <source>
        <dbReference type="SAM" id="MobiDB-lite"/>
    </source>
</evidence>
<dbReference type="GO" id="GO:0008270">
    <property type="term" value="F:zinc ion binding"/>
    <property type="evidence" value="ECO:0007669"/>
    <property type="project" value="UniProtKB-KW"/>
</dbReference>
<accession>A0AA51YEF1</accession>
<dbReference type="PANTHER" id="PTHR10131">
    <property type="entry name" value="TNF RECEPTOR ASSOCIATED FACTOR"/>
    <property type="match status" value="1"/>
</dbReference>
<dbReference type="GO" id="GO:0031996">
    <property type="term" value="F:thioesterase binding"/>
    <property type="evidence" value="ECO:0007669"/>
    <property type="project" value="TreeGrafter"/>
</dbReference>
<keyword evidence="7" id="KW-0675">Receptor</keyword>
<dbReference type="PANTHER" id="PTHR10131:SF83">
    <property type="entry name" value="TNF RECEPTOR-ASSOCIATED FACTOR 5"/>
    <property type="match status" value="1"/>
</dbReference>
<dbReference type="EMBL" id="ON557668">
    <property type="protein sequence ID" value="WMV84501.1"/>
    <property type="molecule type" value="mRNA"/>
</dbReference>
<dbReference type="InterPro" id="IPR013083">
    <property type="entry name" value="Znf_RING/FYVE/PHD"/>
</dbReference>
<protein>
    <submittedName>
        <fullName evidence="7">TNF receptor-associated factor 5 transcript variant 2</fullName>
    </submittedName>
</protein>
<dbReference type="GO" id="GO:0009898">
    <property type="term" value="C:cytoplasmic side of plasma membrane"/>
    <property type="evidence" value="ECO:0007669"/>
    <property type="project" value="TreeGrafter"/>
</dbReference>
<feature type="compositionally biased region" description="Polar residues" evidence="5">
    <location>
        <begin position="1"/>
        <end position="16"/>
    </location>
</feature>
<feature type="compositionally biased region" description="Low complexity" evidence="5">
    <location>
        <begin position="214"/>
        <end position="224"/>
    </location>
</feature>
<feature type="region of interest" description="Disordered" evidence="5">
    <location>
        <begin position="194"/>
        <end position="236"/>
    </location>
</feature>
<dbReference type="AlphaFoldDB" id="A0AA51YEF1"/>
<dbReference type="GO" id="GO:0005164">
    <property type="term" value="F:tumor necrosis factor receptor binding"/>
    <property type="evidence" value="ECO:0007669"/>
    <property type="project" value="TreeGrafter"/>
</dbReference>
<feature type="domain" description="RING-type" evidence="6">
    <location>
        <begin position="61"/>
        <end position="102"/>
    </location>
</feature>
<dbReference type="GO" id="GO:0043122">
    <property type="term" value="P:regulation of canonical NF-kappaB signal transduction"/>
    <property type="evidence" value="ECO:0007669"/>
    <property type="project" value="TreeGrafter"/>
</dbReference>
<dbReference type="PROSITE" id="PS00518">
    <property type="entry name" value="ZF_RING_1"/>
    <property type="match status" value="1"/>
</dbReference>
<evidence type="ECO:0000256" key="2">
    <source>
        <dbReference type="ARBA" id="ARBA00022771"/>
    </source>
</evidence>
<keyword evidence="2 4" id="KW-0863">Zinc-finger</keyword>
<name>A0AA51YEF1_LARCR</name>
<evidence type="ECO:0000259" key="6">
    <source>
        <dbReference type="PROSITE" id="PS50089"/>
    </source>
</evidence>
<dbReference type="InterPro" id="IPR017907">
    <property type="entry name" value="Znf_RING_CS"/>
</dbReference>
<keyword evidence="1" id="KW-0479">Metal-binding</keyword>
<evidence type="ECO:0000313" key="7">
    <source>
        <dbReference type="EMBL" id="WMV84501.1"/>
    </source>
</evidence>
<dbReference type="InterPro" id="IPR001841">
    <property type="entry name" value="Znf_RING"/>
</dbReference>
<dbReference type="Gene3D" id="3.30.40.10">
    <property type="entry name" value="Zinc/RING finger domain, C3HC4 (zinc finger)"/>
    <property type="match status" value="1"/>
</dbReference>
<dbReference type="InterPro" id="IPR018957">
    <property type="entry name" value="Znf_C3HC4_RING-type"/>
</dbReference>